<evidence type="ECO:0000256" key="1">
    <source>
        <dbReference type="SAM" id="SignalP"/>
    </source>
</evidence>
<evidence type="ECO:0008006" key="4">
    <source>
        <dbReference type="Google" id="ProtNLM"/>
    </source>
</evidence>
<accession>A0ABT9B7J2</accession>
<proteinExistence type="predicted"/>
<feature type="chain" id="PRO_5046313538" description="T9SS type A sorting domain-containing protein" evidence="1">
    <location>
        <begin position="26"/>
        <end position="561"/>
    </location>
</feature>
<dbReference type="RefSeq" id="WP_305005458.1">
    <property type="nucleotide sequence ID" value="NZ_JAUQSY010000003.1"/>
</dbReference>
<evidence type="ECO:0000313" key="2">
    <source>
        <dbReference type="EMBL" id="MDO7874142.1"/>
    </source>
</evidence>
<dbReference type="SUPFAM" id="SSF63829">
    <property type="entry name" value="Calcium-dependent phosphotriesterase"/>
    <property type="match status" value="1"/>
</dbReference>
<dbReference type="EMBL" id="JAUQSY010000003">
    <property type="protein sequence ID" value="MDO7874142.1"/>
    <property type="molecule type" value="Genomic_DNA"/>
</dbReference>
<feature type="signal peptide" evidence="1">
    <location>
        <begin position="1"/>
        <end position="25"/>
    </location>
</feature>
<protein>
    <recommendedName>
        <fullName evidence="4">T9SS type A sorting domain-containing protein</fullName>
    </recommendedName>
</protein>
<reference evidence="2" key="1">
    <citation type="submission" date="2023-07" db="EMBL/GenBank/DDBJ databases">
        <authorList>
            <person name="Kim M.K."/>
        </authorList>
    </citation>
    <scope>NUCLEOTIDE SEQUENCE</scope>
    <source>
        <strain evidence="2">ASUV-10-1</strain>
    </source>
</reference>
<keyword evidence="1" id="KW-0732">Signal</keyword>
<keyword evidence="3" id="KW-1185">Reference proteome</keyword>
<gene>
    <name evidence="2" type="ORF">Q5H93_05310</name>
</gene>
<name>A0ABT9B7J2_9BACT</name>
<dbReference type="PANTHER" id="PTHR35580">
    <property type="entry name" value="CELL SURFACE GLYCOPROTEIN (S-LAYER PROTEIN)-LIKE PROTEIN"/>
    <property type="match status" value="1"/>
</dbReference>
<organism evidence="2 3">
    <name type="scientific">Hymenobacter aranciens</name>
    <dbReference type="NCBI Taxonomy" id="3063996"/>
    <lineage>
        <taxon>Bacteria</taxon>
        <taxon>Pseudomonadati</taxon>
        <taxon>Bacteroidota</taxon>
        <taxon>Cytophagia</taxon>
        <taxon>Cytophagales</taxon>
        <taxon>Hymenobacteraceae</taxon>
        <taxon>Hymenobacter</taxon>
    </lineage>
</organism>
<dbReference type="InterPro" id="IPR052918">
    <property type="entry name" value="Motility_Chemotaxis_Reg"/>
</dbReference>
<evidence type="ECO:0000313" key="3">
    <source>
        <dbReference type="Proteomes" id="UP001176429"/>
    </source>
</evidence>
<dbReference type="PANTHER" id="PTHR35580:SF1">
    <property type="entry name" value="PHYTASE-LIKE DOMAIN-CONTAINING PROTEIN"/>
    <property type="match status" value="1"/>
</dbReference>
<sequence>MLTRLAAGAAGLLVLLATARPDAHAQTPTATWDWAARGASSGASTASNVGLSVQADAAGNTYAVGSLTGTLTLGSTTLTAPHPTTGYVVKYTPAGQVAWVCQPSSPSREVNIYDVATDAAGNVYFVGRFYGNLQVGALSLSSPVFITGFVAKLDAQGTPQWLARLGGAAAPADGSVVCNGLAVDAAGNLAVSGWLLDTAEIGGHLLTIDPITYGAQFIAYFPNPGAALGPAQWVTLLEAAGAPIKSVLRFDGAGGVLLGTTANGEVRWGSTLLPDTGGSRAPLLVKANAAGVPQWAVRPPTPAAAPAPYDVTLVGVGVDAAGNATLLAGYRATGSSPSATWLLAQYAAQGTPRWSQELPTPSANLGFSSLRSDAAGTLYLAGALSGTYQLGATTLTAATPASMDAYLLVYTGQGTLRGGAAVSSGSGLESLMDIAVAPSGRVHALGTARDAAQLGSFTLPATGSGFEMLLGRFGVATLTGTQPAAASLLQVTPNPVHGPALLNLPAAPTPQAFVLLDALGRPVRHYAVPAGATTARLDVAGLPAGLYVLRGAGASRKLVLE</sequence>
<comment type="caution">
    <text evidence="2">The sequence shown here is derived from an EMBL/GenBank/DDBJ whole genome shotgun (WGS) entry which is preliminary data.</text>
</comment>
<dbReference type="Proteomes" id="UP001176429">
    <property type="component" value="Unassembled WGS sequence"/>
</dbReference>